<dbReference type="InterPro" id="IPR006145">
    <property type="entry name" value="PsdUridine_synth_RsuA/RluA"/>
</dbReference>
<sequence length="305" mass="34262">MARRRRPAPLPVRDGLNPTRLALPHGVAHATLVDHLVARFPDDAARLRRVVAAGEVVDELGRPYTLASAYPAGGLAYLYREPPREERVPFEVTVLHRDDDVVVVDKPHFLASTPRGAWVAETVLVRLRRELDLPELSPAHRLDRLTAGVLLLTTRRELRGPYQRLFAERRVRKVYEAVAPYRPDLTLPVDVANRLEKRHGTLQAQVVAGEVNAVTHVEMVERLDESRARYRLEPRTGRTHQLRVHMAGLGAPIEGDDLYPDVRAVAPDDYSRPLRLLARELAIPDPVTGVVRTFVSRRSLTGPEA</sequence>
<evidence type="ECO:0000256" key="2">
    <source>
        <dbReference type="ARBA" id="ARBA00031870"/>
    </source>
</evidence>
<evidence type="ECO:0000313" key="6">
    <source>
        <dbReference type="Proteomes" id="UP000198520"/>
    </source>
</evidence>
<protein>
    <recommendedName>
        <fullName evidence="2">RNA pseudouridylate synthase</fullName>
    </recommendedName>
    <alternativeName>
        <fullName evidence="3">RNA-uridine isomerase</fullName>
    </alternativeName>
</protein>
<dbReference type="STRING" id="285351.SAMN04488035_0474"/>
<dbReference type="PROSITE" id="PS01129">
    <property type="entry name" value="PSI_RLU"/>
    <property type="match status" value="1"/>
</dbReference>
<dbReference type="SUPFAM" id="SSF55120">
    <property type="entry name" value="Pseudouridine synthase"/>
    <property type="match status" value="1"/>
</dbReference>
<dbReference type="AlphaFoldDB" id="A0A1I2DA53"/>
<keyword evidence="6" id="KW-1185">Reference proteome</keyword>
<reference evidence="6" key="1">
    <citation type="submission" date="2016-10" db="EMBL/GenBank/DDBJ databases">
        <authorList>
            <person name="Varghese N."/>
            <person name="Submissions S."/>
        </authorList>
    </citation>
    <scope>NUCLEOTIDE SEQUENCE [LARGE SCALE GENOMIC DNA]</scope>
    <source>
        <strain evidence="6">DSM 19083</strain>
    </source>
</reference>
<name>A0A1I2DA53_9MICO</name>
<dbReference type="InterPro" id="IPR020103">
    <property type="entry name" value="PsdUridine_synth_cat_dom_sf"/>
</dbReference>
<evidence type="ECO:0000259" key="4">
    <source>
        <dbReference type="Pfam" id="PF00849"/>
    </source>
</evidence>
<organism evidence="5 6">
    <name type="scientific">Flavimobilis marinus</name>
    <dbReference type="NCBI Taxonomy" id="285351"/>
    <lineage>
        <taxon>Bacteria</taxon>
        <taxon>Bacillati</taxon>
        <taxon>Actinomycetota</taxon>
        <taxon>Actinomycetes</taxon>
        <taxon>Micrococcales</taxon>
        <taxon>Jonesiaceae</taxon>
        <taxon>Flavimobilis</taxon>
    </lineage>
</organism>
<dbReference type="GO" id="GO:0140098">
    <property type="term" value="F:catalytic activity, acting on RNA"/>
    <property type="evidence" value="ECO:0007669"/>
    <property type="project" value="UniProtKB-ARBA"/>
</dbReference>
<dbReference type="GO" id="GO:0000455">
    <property type="term" value="P:enzyme-directed rRNA pseudouridine synthesis"/>
    <property type="evidence" value="ECO:0007669"/>
    <property type="project" value="TreeGrafter"/>
</dbReference>
<dbReference type="Gene3D" id="3.30.2350.10">
    <property type="entry name" value="Pseudouridine synthase"/>
    <property type="match status" value="1"/>
</dbReference>
<dbReference type="Proteomes" id="UP000198520">
    <property type="component" value="Unassembled WGS sequence"/>
</dbReference>
<dbReference type="Pfam" id="PF00849">
    <property type="entry name" value="PseudoU_synth_2"/>
    <property type="match status" value="1"/>
</dbReference>
<dbReference type="GO" id="GO:0003723">
    <property type="term" value="F:RNA binding"/>
    <property type="evidence" value="ECO:0007669"/>
    <property type="project" value="InterPro"/>
</dbReference>
<evidence type="ECO:0000256" key="3">
    <source>
        <dbReference type="ARBA" id="ARBA00033164"/>
    </source>
</evidence>
<evidence type="ECO:0000313" key="5">
    <source>
        <dbReference type="EMBL" id="SFE77417.1"/>
    </source>
</evidence>
<feature type="domain" description="Pseudouridine synthase RsuA/RluA-like" evidence="4">
    <location>
        <begin position="100"/>
        <end position="247"/>
    </location>
</feature>
<comment type="catalytic activity">
    <reaction evidence="1">
        <text>a uridine in RNA = a pseudouridine in RNA</text>
        <dbReference type="Rhea" id="RHEA:48348"/>
        <dbReference type="Rhea" id="RHEA-COMP:12068"/>
        <dbReference type="Rhea" id="RHEA-COMP:12069"/>
        <dbReference type="ChEBI" id="CHEBI:65314"/>
        <dbReference type="ChEBI" id="CHEBI:65315"/>
    </reaction>
</comment>
<dbReference type="PANTHER" id="PTHR21600:SF84">
    <property type="entry name" value="PSEUDOURIDINE SYNTHASE RSUA_RLUA-LIKE DOMAIN-CONTAINING PROTEIN"/>
    <property type="match status" value="1"/>
</dbReference>
<dbReference type="GO" id="GO:0009982">
    <property type="term" value="F:pseudouridine synthase activity"/>
    <property type="evidence" value="ECO:0007669"/>
    <property type="project" value="InterPro"/>
</dbReference>
<proteinExistence type="predicted"/>
<dbReference type="InterPro" id="IPR050188">
    <property type="entry name" value="RluA_PseudoU_synthase"/>
</dbReference>
<dbReference type="EMBL" id="FONZ01000001">
    <property type="protein sequence ID" value="SFE77417.1"/>
    <property type="molecule type" value="Genomic_DNA"/>
</dbReference>
<dbReference type="InterPro" id="IPR006224">
    <property type="entry name" value="PsdUridine_synth_RluA-like_CS"/>
</dbReference>
<accession>A0A1I2DA53</accession>
<gene>
    <name evidence="5" type="ORF">SAMN04488035_0474</name>
</gene>
<evidence type="ECO:0000256" key="1">
    <source>
        <dbReference type="ARBA" id="ARBA00000073"/>
    </source>
</evidence>
<dbReference type="PANTHER" id="PTHR21600">
    <property type="entry name" value="MITOCHONDRIAL RNA PSEUDOURIDINE SYNTHASE"/>
    <property type="match status" value="1"/>
</dbReference>
<dbReference type="RefSeq" id="WP_229828315.1">
    <property type="nucleotide sequence ID" value="NZ_BNAN01000001.1"/>
</dbReference>